<gene>
    <name evidence="1" type="ORF">QE152_g31900</name>
</gene>
<proteinExistence type="predicted"/>
<sequence length="71" mass="8282">MHFLSAGYLPCLPILGRPESYDVRINFNIEGVNRNFNNSDHLNSNYLCITDFANNTRFSFYDIFHDCICID</sequence>
<dbReference type="AlphaFoldDB" id="A0AAW1J1G0"/>
<accession>A0AAW1J1G0</accession>
<organism evidence="1 2">
    <name type="scientific">Popillia japonica</name>
    <name type="common">Japanese beetle</name>
    <dbReference type="NCBI Taxonomy" id="7064"/>
    <lineage>
        <taxon>Eukaryota</taxon>
        <taxon>Metazoa</taxon>
        <taxon>Ecdysozoa</taxon>
        <taxon>Arthropoda</taxon>
        <taxon>Hexapoda</taxon>
        <taxon>Insecta</taxon>
        <taxon>Pterygota</taxon>
        <taxon>Neoptera</taxon>
        <taxon>Endopterygota</taxon>
        <taxon>Coleoptera</taxon>
        <taxon>Polyphaga</taxon>
        <taxon>Scarabaeiformia</taxon>
        <taxon>Scarabaeidae</taxon>
        <taxon>Rutelinae</taxon>
        <taxon>Popillia</taxon>
    </lineage>
</organism>
<dbReference type="Proteomes" id="UP001458880">
    <property type="component" value="Unassembled WGS sequence"/>
</dbReference>
<name>A0AAW1J1G0_POPJA</name>
<keyword evidence="2" id="KW-1185">Reference proteome</keyword>
<protein>
    <submittedName>
        <fullName evidence="1">Uncharacterized protein</fullName>
    </submittedName>
</protein>
<evidence type="ECO:0000313" key="1">
    <source>
        <dbReference type="EMBL" id="KAK9696440.1"/>
    </source>
</evidence>
<reference evidence="1 2" key="1">
    <citation type="journal article" date="2024" name="BMC Genomics">
        <title>De novo assembly and annotation of Popillia japonica's genome with initial clues to its potential as an invasive pest.</title>
        <authorList>
            <person name="Cucini C."/>
            <person name="Boschi S."/>
            <person name="Funari R."/>
            <person name="Cardaioli E."/>
            <person name="Iannotti N."/>
            <person name="Marturano G."/>
            <person name="Paoli F."/>
            <person name="Bruttini M."/>
            <person name="Carapelli A."/>
            <person name="Frati F."/>
            <person name="Nardi F."/>
        </authorList>
    </citation>
    <scope>NUCLEOTIDE SEQUENCE [LARGE SCALE GENOMIC DNA]</scope>
    <source>
        <strain evidence="1">DMR45628</strain>
    </source>
</reference>
<comment type="caution">
    <text evidence="1">The sequence shown here is derived from an EMBL/GenBank/DDBJ whole genome shotgun (WGS) entry which is preliminary data.</text>
</comment>
<evidence type="ECO:0000313" key="2">
    <source>
        <dbReference type="Proteomes" id="UP001458880"/>
    </source>
</evidence>
<dbReference type="EMBL" id="JASPKY010000451">
    <property type="protein sequence ID" value="KAK9696440.1"/>
    <property type="molecule type" value="Genomic_DNA"/>
</dbReference>